<evidence type="ECO:0000259" key="7">
    <source>
        <dbReference type="PROSITE" id="PS50102"/>
    </source>
</evidence>
<feature type="compositionally biased region" description="Polar residues" evidence="6">
    <location>
        <begin position="66"/>
        <end position="76"/>
    </location>
</feature>
<dbReference type="GO" id="GO:0005654">
    <property type="term" value="C:nucleoplasm"/>
    <property type="evidence" value="ECO:0007669"/>
    <property type="project" value="TreeGrafter"/>
</dbReference>
<dbReference type="PANTHER" id="PTHR48033">
    <property type="entry name" value="RNA-BINDING (RRM/RBD/RNP MOTIFS) FAMILY PROTEIN"/>
    <property type="match status" value="1"/>
</dbReference>
<dbReference type="GO" id="GO:0003723">
    <property type="term" value="F:RNA binding"/>
    <property type="evidence" value="ECO:0007669"/>
    <property type="project" value="UniProtKB-UniRule"/>
</dbReference>
<keyword evidence="2" id="KW-0677">Repeat</keyword>
<protein>
    <recommendedName>
        <fullName evidence="7">RRM domain-containing protein</fullName>
    </recommendedName>
</protein>
<organism evidence="8 9">
    <name type="scientific">Adineta ricciae</name>
    <name type="common">Rotifer</name>
    <dbReference type="NCBI Taxonomy" id="249248"/>
    <lineage>
        <taxon>Eukaryota</taxon>
        <taxon>Metazoa</taxon>
        <taxon>Spiralia</taxon>
        <taxon>Gnathifera</taxon>
        <taxon>Rotifera</taxon>
        <taxon>Eurotatoria</taxon>
        <taxon>Bdelloidea</taxon>
        <taxon>Adinetida</taxon>
        <taxon>Adinetidae</taxon>
        <taxon>Adineta</taxon>
    </lineage>
</organism>
<sequence length="182" mass="20898">MKDSVTPAPPSLQYPYYSPAYSHHQYGSPAWHHSISSSSHHYDIPVSSRSPYRYPPAAHYYPSHVNGRSPQYQSNGHIPYLEDDEDARSEDGEDSDSPKPFDKKMFIGGLSWQTTPENLKNYFTQFGEVAECMIMKDAITKRSRGFGFITFKDANSVDKVLAKDVHMLDEKQVWCLHRIMFD</sequence>
<reference evidence="8" key="1">
    <citation type="submission" date="2021-02" db="EMBL/GenBank/DDBJ databases">
        <authorList>
            <person name="Nowell W R."/>
        </authorList>
    </citation>
    <scope>NUCLEOTIDE SEQUENCE</scope>
</reference>
<comment type="subcellular location">
    <subcellularLocation>
        <location evidence="1">Nucleus</location>
    </subcellularLocation>
</comment>
<proteinExistence type="predicted"/>
<dbReference type="GO" id="GO:0010468">
    <property type="term" value="P:regulation of gene expression"/>
    <property type="evidence" value="ECO:0007669"/>
    <property type="project" value="TreeGrafter"/>
</dbReference>
<dbReference type="SUPFAM" id="SSF54928">
    <property type="entry name" value="RNA-binding domain, RBD"/>
    <property type="match status" value="1"/>
</dbReference>
<evidence type="ECO:0000256" key="5">
    <source>
        <dbReference type="PROSITE-ProRule" id="PRU00176"/>
    </source>
</evidence>
<dbReference type="Gene3D" id="3.30.70.330">
    <property type="match status" value="1"/>
</dbReference>
<dbReference type="OrthoDB" id="1875751at2759"/>
<dbReference type="Pfam" id="PF00076">
    <property type="entry name" value="RRM_1"/>
    <property type="match status" value="1"/>
</dbReference>
<feature type="compositionally biased region" description="Acidic residues" evidence="6">
    <location>
        <begin position="81"/>
        <end position="95"/>
    </location>
</feature>
<evidence type="ECO:0000313" key="8">
    <source>
        <dbReference type="EMBL" id="CAF1316635.1"/>
    </source>
</evidence>
<dbReference type="InterPro" id="IPR000504">
    <property type="entry name" value="RRM_dom"/>
</dbReference>
<dbReference type="GO" id="GO:0000785">
    <property type="term" value="C:chromatin"/>
    <property type="evidence" value="ECO:0007669"/>
    <property type="project" value="TreeGrafter"/>
</dbReference>
<feature type="domain" description="RRM" evidence="7">
    <location>
        <begin position="103"/>
        <end position="182"/>
    </location>
</feature>
<feature type="region of interest" description="Disordered" evidence="6">
    <location>
        <begin position="63"/>
        <end position="101"/>
    </location>
</feature>
<dbReference type="InterPro" id="IPR012677">
    <property type="entry name" value="Nucleotide-bd_a/b_plait_sf"/>
</dbReference>
<evidence type="ECO:0000256" key="3">
    <source>
        <dbReference type="ARBA" id="ARBA00022884"/>
    </source>
</evidence>
<comment type="caution">
    <text evidence="8">The sequence shown here is derived from an EMBL/GenBank/DDBJ whole genome shotgun (WGS) entry which is preliminary data.</text>
</comment>
<accession>A0A815EVK0</accession>
<dbReference type="Proteomes" id="UP000663852">
    <property type="component" value="Unassembled WGS sequence"/>
</dbReference>
<dbReference type="PANTHER" id="PTHR48033:SF10">
    <property type="entry name" value="RNA-BINDING PROTEIN SQUID"/>
    <property type="match status" value="1"/>
</dbReference>
<evidence type="ECO:0000256" key="4">
    <source>
        <dbReference type="ARBA" id="ARBA00023242"/>
    </source>
</evidence>
<dbReference type="InterPro" id="IPR035979">
    <property type="entry name" value="RBD_domain_sf"/>
</dbReference>
<evidence type="ECO:0000256" key="1">
    <source>
        <dbReference type="ARBA" id="ARBA00004123"/>
    </source>
</evidence>
<evidence type="ECO:0000256" key="6">
    <source>
        <dbReference type="SAM" id="MobiDB-lite"/>
    </source>
</evidence>
<evidence type="ECO:0000256" key="2">
    <source>
        <dbReference type="ARBA" id="ARBA00022737"/>
    </source>
</evidence>
<dbReference type="EMBL" id="CAJNOJ010000230">
    <property type="protein sequence ID" value="CAF1316635.1"/>
    <property type="molecule type" value="Genomic_DNA"/>
</dbReference>
<gene>
    <name evidence="8" type="ORF">EDS130_LOCUS31436</name>
</gene>
<dbReference type="AlphaFoldDB" id="A0A815EVK0"/>
<dbReference type="FunFam" id="3.30.70.330:FF:000025">
    <property type="entry name" value="RNA-binding protein Musashi homolog 2 isoform X1"/>
    <property type="match status" value="1"/>
</dbReference>
<keyword evidence="3 5" id="KW-0694">RNA-binding</keyword>
<evidence type="ECO:0000313" key="9">
    <source>
        <dbReference type="Proteomes" id="UP000663852"/>
    </source>
</evidence>
<keyword evidence="4" id="KW-0539">Nucleus</keyword>
<dbReference type="PROSITE" id="PS50102">
    <property type="entry name" value="RRM"/>
    <property type="match status" value="1"/>
</dbReference>
<name>A0A815EVK0_ADIRI</name>
<dbReference type="SMART" id="SM00360">
    <property type="entry name" value="RRM"/>
    <property type="match status" value="1"/>
</dbReference>